<evidence type="ECO:0000313" key="1">
    <source>
        <dbReference type="EMBL" id="PVH67154.1"/>
    </source>
</evidence>
<dbReference type="AlphaFoldDB" id="A0A2T8KY97"/>
<dbReference type="Gramene" id="PVH67154">
    <property type="protein sequence ID" value="PVH67154"/>
    <property type="gene ID" value="PAHAL_1G438800"/>
</dbReference>
<gene>
    <name evidence="1" type="ORF">PAHAL_1G438800</name>
</gene>
<dbReference type="Proteomes" id="UP000243499">
    <property type="component" value="Chromosome 1"/>
</dbReference>
<sequence>MPADAGPAGLFVRCSGAGDARLAARDDPESSPPLHAVRFSLTSPVPVSMIVATTHPLGQHQSAHVAVLRLCPRPIHSLHQLFLVLYYY</sequence>
<reference evidence="1" key="1">
    <citation type="submission" date="2018-04" db="EMBL/GenBank/DDBJ databases">
        <title>WGS assembly of Panicum hallii.</title>
        <authorList>
            <person name="Lovell J."/>
            <person name="Jenkins J."/>
            <person name="Lowry D."/>
            <person name="Mamidi S."/>
            <person name="Sreedasyam A."/>
            <person name="Weng X."/>
            <person name="Barry K."/>
            <person name="Bonette J."/>
            <person name="Campitelli B."/>
            <person name="Daum C."/>
            <person name="Gordon S."/>
            <person name="Gould B."/>
            <person name="Lipzen A."/>
            <person name="Macqueen A."/>
            <person name="Palacio-Mejia J."/>
            <person name="Plott C."/>
            <person name="Shakirov E."/>
            <person name="Shu S."/>
            <person name="Yoshinaga Y."/>
            <person name="Zane M."/>
            <person name="Rokhsar D."/>
            <person name="Grimwood J."/>
            <person name="Schmutz J."/>
            <person name="Juenger T."/>
        </authorList>
    </citation>
    <scope>NUCLEOTIDE SEQUENCE [LARGE SCALE GENOMIC DNA]</scope>
    <source>
        <strain evidence="1">FIL2</strain>
    </source>
</reference>
<organism evidence="1">
    <name type="scientific">Panicum hallii</name>
    <dbReference type="NCBI Taxonomy" id="206008"/>
    <lineage>
        <taxon>Eukaryota</taxon>
        <taxon>Viridiplantae</taxon>
        <taxon>Streptophyta</taxon>
        <taxon>Embryophyta</taxon>
        <taxon>Tracheophyta</taxon>
        <taxon>Spermatophyta</taxon>
        <taxon>Magnoliopsida</taxon>
        <taxon>Liliopsida</taxon>
        <taxon>Poales</taxon>
        <taxon>Poaceae</taxon>
        <taxon>PACMAD clade</taxon>
        <taxon>Panicoideae</taxon>
        <taxon>Panicodae</taxon>
        <taxon>Paniceae</taxon>
        <taxon>Panicinae</taxon>
        <taxon>Panicum</taxon>
        <taxon>Panicum sect. Panicum</taxon>
    </lineage>
</organism>
<name>A0A2T8KY97_9POAL</name>
<accession>A0A2T8KY97</accession>
<dbReference type="EMBL" id="CM008046">
    <property type="protein sequence ID" value="PVH67154.1"/>
    <property type="molecule type" value="Genomic_DNA"/>
</dbReference>
<proteinExistence type="predicted"/>
<protein>
    <submittedName>
        <fullName evidence="1">Uncharacterized protein</fullName>
    </submittedName>
</protein>